<dbReference type="CDD" id="cd00995">
    <property type="entry name" value="PBP2_NikA_DppA_OppA_like"/>
    <property type="match status" value="1"/>
</dbReference>
<keyword evidence="3" id="KW-0813">Transport</keyword>
<comment type="caution">
    <text evidence="6">The sequence shown here is derived from an EMBL/GenBank/DDBJ whole genome shotgun (WGS) entry which is preliminary data.</text>
</comment>
<dbReference type="SUPFAM" id="SSF53850">
    <property type="entry name" value="Periplasmic binding protein-like II"/>
    <property type="match status" value="1"/>
</dbReference>
<evidence type="ECO:0000313" key="6">
    <source>
        <dbReference type="EMBL" id="MFC4261355.1"/>
    </source>
</evidence>
<keyword evidence="7" id="KW-1185">Reference proteome</keyword>
<name>A0ABV8QNX8_9BACT</name>
<keyword evidence="4" id="KW-0732">Signal</keyword>
<evidence type="ECO:0000256" key="2">
    <source>
        <dbReference type="ARBA" id="ARBA00005695"/>
    </source>
</evidence>
<dbReference type="PANTHER" id="PTHR30290">
    <property type="entry name" value="PERIPLASMIC BINDING COMPONENT OF ABC TRANSPORTER"/>
    <property type="match status" value="1"/>
</dbReference>
<dbReference type="PROSITE" id="PS51257">
    <property type="entry name" value="PROKAR_LIPOPROTEIN"/>
    <property type="match status" value="1"/>
</dbReference>
<evidence type="ECO:0000256" key="3">
    <source>
        <dbReference type="ARBA" id="ARBA00022448"/>
    </source>
</evidence>
<organism evidence="6 7">
    <name type="scientific">Ferruginibacter yonginensis</name>
    <dbReference type="NCBI Taxonomy" id="1310416"/>
    <lineage>
        <taxon>Bacteria</taxon>
        <taxon>Pseudomonadati</taxon>
        <taxon>Bacteroidota</taxon>
        <taxon>Chitinophagia</taxon>
        <taxon>Chitinophagales</taxon>
        <taxon>Chitinophagaceae</taxon>
        <taxon>Ferruginibacter</taxon>
    </lineage>
</organism>
<dbReference type="PANTHER" id="PTHR30290:SF10">
    <property type="entry name" value="PERIPLASMIC OLIGOPEPTIDE-BINDING PROTEIN-RELATED"/>
    <property type="match status" value="1"/>
</dbReference>
<dbReference type="Gene3D" id="3.40.190.10">
    <property type="entry name" value="Periplasmic binding protein-like II"/>
    <property type="match status" value="1"/>
</dbReference>
<dbReference type="EMBL" id="JBHSCZ010000001">
    <property type="protein sequence ID" value="MFC4261355.1"/>
    <property type="molecule type" value="Genomic_DNA"/>
</dbReference>
<dbReference type="InterPro" id="IPR030678">
    <property type="entry name" value="Peptide/Ni-bd"/>
</dbReference>
<comment type="subcellular location">
    <subcellularLocation>
        <location evidence="1">Cell envelope</location>
    </subcellularLocation>
</comment>
<evidence type="ECO:0000313" key="7">
    <source>
        <dbReference type="Proteomes" id="UP001595907"/>
    </source>
</evidence>
<evidence type="ECO:0000259" key="5">
    <source>
        <dbReference type="Pfam" id="PF00496"/>
    </source>
</evidence>
<evidence type="ECO:0000256" key="4">
    <source>
        <dbReference type="ARBA" id="ARBA00022729"/>
    </source>
</evidence>
<sequence length="544" mass="61679">MKNSGIIFCWLMIATTLLLIGCTQHQHPDKMIFRYNESSGIASLDPAFAKNQSIMWAVHQLYSTLVVVDEQLQIKPSVAKHWVFSDDATVLTFYLRDDVFFVDDACFKNGKGRKLVAADVVYSFNRIMDSQTASPGAWIFNNRVAAQQPFTAINDTTFQIRLQQPFQPILGIMSMQYCSIVPHEAVAFYKNDFRRHAVGSGPFKMVAWDEGQALVLTKNNQYFEKDVDGKQLPYLDGVYVSFYDSKATEFLVFQQGNIDFINDIDPSFKDEILSKTGQLKKEWQGKINLQKHPYLNIEYFGILMDTANALVKTSPLKIQQIRQAINYGIDKNKMMLYLRNSVGTAALSGFVPKGLPSFNDTLVKGYNYNPAKAKALINAAGFSSVNPMPTVTLLTIPIYANLANYIASELNLIGISIKVEVVQKSLLLELTSQSKALFFRGSWIADYPDAENYLSVFYSKNPAPPNYTRFKNLAFDSLYEKALQTVNDSTRYKLYQQMDAIIIENAPVVPLWYDEAIHLVQPNVEQFAPNSLNMLELKRVKKRQ</sequence>
<dbReference type="Gene3D" id="3.10.105.10">
    <property type="entry name" value="Dipeptide-binding Protein, Domain 3"/>
    <property type="match status" value="1"/>
</dbReference>
<accession>A0ABV8QNX8</accession>
<dbReference type="InterPro" id="IPR039424">
    <property type="entry name" value="SBP_5"/>
</dbReference>
<comment type="similarity">
    <text evidence="2">Belongs to the bacterial solute-binding protein 5 family.</text>
</comment>
<proteinExistence type="inferred from homology"/>
<protein>
    <submittedName>
        <fullName evidence="6">ABC transporter substrate-binding protein</fullName>
    </submittedName>
</protein>
<gene>
    <name evidence="6" type="ORF">ACFOWM_00570</name>
</gene>
<feature type="domain" description="Solute-binding protein family 5" evidence="5">
    <location>
        <begin position="73"/>
        <end position="462"/>
    </location>
</feature>
<reference evidence="7" key="1">
    <citation type="journal article" date="2019" name="Int. J. Syst. Evol. Microbiol.">
        <title>The Global Catalogue of Microorganisms (GCM) 10K type strain sequencing project: providing services to taxonomists for standard genome sequencing and annotation.</title>
        <authorList>
            <consortium name="The Broad Institute Genomics Platform"/>
            <consortium name="The Broad Institute Genome Sequencing Center for Infectious Disease"/>
            <person name="Wu L."/>
            <person name="Ma J."/>
        </authorList>
    </citation>
    <scope>NUCLEOTIDE SEQUENCE [LARGE SCALE GENOMIC DNA]</scope>
    <source>
        <strain evidence="7">CECT 8289</strain>
    </source>
</reference>
<dbReference type="RefSeq" id="WP_379705546.1">
    <property type="nucleotide sequence ID" value="NZ_JBHSCZ010000001.1"/>
</dbReference>
<dbReference type="Pfam" id="PF00496">
    <property type="entry name" value="SBP_bac_5"/>
    <property type="match status" value="1"/>
</dbReference>
<dbReference type="Proteomes" id="UP001595907">
    <property type="component" value="Unassembled WGS sequence"/>
</dbReference>
<evidence type="ECO:0000256" key="1">
    <source>
        <dbReference type="ARBA" id="ARBA00004196"/>
    </source>
</evidence>
<dbReference type="PIRSF" id="PIRSF002741">
    <property type="entry name" value="MppA"/>
    <property type="match status" value="1"/>
</dbReference>
<dbReference type="InterPro" id="IPR000914">
    <property type="entry name" value="SBP_5_dom"/>
</dbReference>
<dbReference type="Gene3D" id="3.90.76.10">
    <property type="entry name" value="Dipeptide-binding Protein, Domain 1"/>
    <property type="match status" value="1"/>
</dbReference>